<dbReference type="EMBL" id="NKQK01000026">
    <property type="protein sequence ID" value="PSR89819.1"/>
    <property type="molecule type" value="Genomic_DNA"/>
</dbReference>
<gene>
    <name evidence="7" type="ORF">CEY00_Acc30012</name>
</gene>
<sequence>MKITTILSILLLLFSSWPCTYAKVHVHVINQLGDKRPMTIHCLSKDDDLGYHMLEDGCETTWSFSVNFWGTTLFYCDVQWEGSDWKYFDAYDAGRDYHRCRSACRWMISKEGLLYGYNQEDGIWELFPFTKI</sequence>
<reference evidence="7 8" key="1">
    <citation type="submission" date="2017-07" db="EMBL/GenBank/DDBJ databases">
        <title>An improved, manually edited Actinidia chinensis var. chinensis (kiwifruit) genome highlights the challenges associated with draft genomes and gene prediction in plants.</title>
        <authorList>
            <person name="Pilkington S."/>
            <person name="Crowhurst R."/>
            <person name="Hilario E."/>
            <person name="Nardozza S."/>
            <person name="Fraser L."/>
            <person name="Peng Y."/>
            <person name="Gunaseelan K."/>
            <person name="Simpson R."/>
            <person name="Tahir J."/>
            <person name="Deroles S."/>
            <person name="Templeton K."/>
            <person name="Luo Z."/>
            <person name="Davy M."/>
            <person name="Cheng C."/>
            <person name="Mcneilage M."/>
            <person name="Scaglione D."/>
            <person name="Liu Y."/>
            <person name="Zhang Q."/>
            <person name="Datson P."/>
            <person name="De Silva N."/>
            <person name="Gardiner S."/>
            <person name="Bassett H."/>
            <person name="Chagne D."/>
            <person name="Mccallum J."/>
            <person name="Dzierzon H."/>
            <person name="Deng C."/>
            <person name="Wang Y.-Y."/>
            <person name="Barron N."/>
            <person name="Manako K."/>
            <person name="Bowen J."/>
            <person name="Foster T."/>
            <person name="Erridge Z."/>
            <person name="Tiffin H."/>
            <person name="Waite C."/>
            <person name="Davies K."/>
            <person name="Grierson E."/>
            <person name="Laing W."/>
            <person name="Kirk R."/>
            <person name="Chen X."/>
            <person name="Wood M."/>
            <person name="Montefiori M."/>
            <person name="Brummell D."/>
            <person name="Schwinn K."/>
            <person name="Catanach A."/>
            <person name="Fullerton C."/>
            <person name="Li D."/>
            <person name="Meiyalaghan S."/>
            <person name="Nieuwenhuizen N."/>
            <person name="Read N."/>
            <person name="Prakash R."/>
            <person name="Hunter D."/>
            <person name="Zhang H."/>
            <person name="Mckenzie M."/>
            <person name="Knabel M."/>
            <person name="Harris A."/>
            <person name="Allan A."/>
            <person name="Chen A."/>
            <person name="Janssen B."/>
            <person name="Plunkett B."/>
            <person name="Dwamena C."/>
            <person name="Voogd C."/>
            <person name="Leif D."/>
            <person name="Lafferty D."/>
            <person name="Souleyre E."/>
            <person name="Varkonyi-Gasic E."/>
            <person name="Gambi F."/>
            <person name="Hanley J."/>
            <person name="Yao J.-L."/>
            <person name="Cheung J."/>
            <person name="David K."/>
            <person name="Warren B."/>
            <person name="Marsh K."/>
            <person name="Snowden K."/>
            <person name="Lin-Wang K."/>
            <person name="Brian L."/>
            <person name="Martinez-Sanchez M."/>
            <person name="Wang M."/>
            <person name="Ileperuma N."/>
            <person name="Macnee N."/>
            <person name="Campin R."/>
            <person name="Mcatee P."/>
            <person name="Drummond R."/>
            <person name="Espley R."/>
            <person name="Ireland H."/>
            <person name="Wu R."/>
            <person name="Atkinson R."/>
            <person name="Karunairetnam S."/>
            <person name="Bulley S."/>
            <person name="Chunkath S."/>
            <person name="Hanley Z."/>
            <person name="Storey R."/>
            <person name="Thrimawithana A."/>
            <person name="Thomson S."/>
            <person name="David C."/>
            <person name="Testolin R."/>
        </authorList>
    </citation>
    <scope>NUCLEOTIDE SEQUENCE [LARGE SCALE GENOMIC DNA]</scope>
    <source>
        <strain evidence="8">cv. Red5</strain>
        <tissue evidence="7">Young leaf</tissue>
    </source>
</reference>
<name>A0A2R6PET7_ACTCC</name>
<dbReference type="OMA" id="NGRDECS"/>
<dbReference type="Pfam" id="PF05938">
    <property type="entry name" value="Self-incomp_S1"/>
    <property type="match status" value="1"/>
</dbReference>
<proteinExistence type="inferred from homology"/>
<dbReference type="GO" id="GO:0060320">
    <property type="term" value="P:rejection of self pollen"/>
    <property type="evidence" value="ECO:0007669"/>
    <property type="project" value="UniProtKB-KW"/>
</dbReference>
<keyword evidence="3 6" id="KW-0713">Self-incompatibility</keyword>
<dbReference type="AlphaFoldDB" id="A0A2R6PET7"/>
<evidence type="ECO:0000256" key="5">
    <source>
        <dbReference type="ARBA" id="ARBA00022729"/>
    </source>
</evidence>
<evidence type="ECO:0000313" key="7">
    <source>
        <dbReference type="EMBL" id="PSR89819.1"/>
    </source>
</evidence>
<keyword evidence="8" id="KW-1185">Reference proteome</keyword>
<accession>A0A2R6PET7</accession>
<evidence type="ECO:0000256" key="2">
    <source>
        <dbReference type="ARBA" id="ARBA00005581"/>
    </source>
</evidence>
<feature type="signal peptide" evidence="6">
    <location>
        <begin position="1"/>
        <end position="22"/>
    </location>
</feature>
<protein>
    <recommendedName>
        <fullName evidence="6">S-protein homolog</fullName>
    </recommendedName>
</protein>
<dbReference type="STRING" id="1590841.A0A2R6PET7"/>
<keyword evidence="4 6" id="KW-0964">Secreted</keyword>
<dbReference type="PANTHER" id="PTHR31232:SF18">
    <property type="entry name" value="S-PROTEIN HOMOLOG"/>
    <property type="match status" value="1"/>
</dbReference>
<dbReference type="GO" id="GO:0005576">
    <property type="term" value="C:extracellular region"/>
    <property type="evidence" value="ECO:0007669"/>
    <property type="project" value="UniProtKB-SubCell"/>
</dbReference>
<organism evidence="7 8">
    <name type="scientific">Actinidia chinensis var. chinensis</name>
    <name type="common">Chinese soft-hair kiwi</name>
    <dbReference type="NCBI Taxonomy" id="1590841"/>
    <lineage>
        <taxon>Eukaryota</taxon>
        <taxon>Viridiplantae</taxon>
        <taxon>Streptophyta</taxon>
        <taxon>Embryophyta</taxon>
        <taxon>Tracheophyta</taxon>
        <taxon>Spermatophyta</taxon>
        <taxon>Magnoliopsida</taxon>
        <taxon>eudicotyledons</taxon>
        <taxon>Gunneridae</taxon>
        <taxon>Pentapetalae</taxon>
        <taxon>asterids</taxon>
        <taxon>Ericales</taxon>
        <taxon>Actinidiaceae</taxon>
        <taxon>Actinidia</taxon>
    </lineage>
</organism>
<dbReference type="PANTHER" id="PTHR31232">
    <property type="match status" value="1"/>
</dbReference>
<dbReference type="Proteomes" id="UP000241394">
    <property type="component" value="Chromosome LG26"/>
</dbReference>
<evidence type="ECO:0000256" key="3">
    <source>
        <dbReference type="ARBA" id="ARBA00022471"/>
    </source>
</evidence>
<evidence type="ECO:0000256" key="6">
    <source>
        <dbReference type="RuleBase" id="RU367044"/>
    </source>
</evidence>
<reference evidence="8" key="2">
    <citation type="journal article" date="2018" name="BMC Genomics">
        <title>A manually annotated Actinidia chinensis var. chinensis (kiwifruit) genome highlights the challenges associated with draft genomes and gene prediction in plants.</title>
        <authorList>
            <person name="Pilkington S.M."/>
            <person name="Crowhurst R."/>
            <person name="Hilario E."/>
            <person name="Nardozza S."/>
            <person name="Fraser L."/>
            <person name="Peng Y."/>
            <person name="Gunaseelan K."/>
            <person name="Simpson R."/>
            <person name="Tahir J."/>
            <person name="Deroles S.C."/>
            <person name="Templeton K."/>
            <person name="Luo Z."/>
            <person name="Davy M."/>
            <person name="Cheng C."/>
            <person name="McNeilage M."/>
            <person name="Scaglione D."/>
            <person name="Liu Y."/>
            <person name="Zhang Q."/>
            <person name="Datson P."/>
            <person name="De Silva N."/>
            <person name="Gardiner S.E."/>
            <person name="Bassett H."/>
            <person name="Chagne D."/>
            <person name="McCallum J."/>
            <person name="Dzierzon H."/>
            <person name="Deng C."/>
            <person name="Wang Y.Y."/>
            <person name="Barron L."/>
            <person name="Manako K."/>
            <person name="Bowen J."/>
            <person name="Foster T.M."/>
            <person name="Erridge Z.A."/>
            <person name="Tiffin H."/>
            <person name="Waite C.N."/>
            <person name="Davies K.M."/>
            <person name="Grierson E.P."/>
            <person name="Laing W.A."/>
            <person name="Kirk R."/>
            <person name="Chen X."/>
            <person name="Wood M."/>
            <person name="Montefiori M."/>
            <person name="Brummell D.A."/>
            <person name="Schwinn K.E."/>
            <person name="Catanach A."/>
            <person name="Fullerton C."/>
            <person name="Li D."/>
            <person name="Meiyalaghan S."/>
            <person name="Nieuwenhuizen N."/>
            <person name="Read N."/>
            <person name="Prakash R."/>
            <person name="Hunter D."/>
            <person name="Zhang H."/>
            <person name="McKenzie M."/>
            <person name="Knabel M."/>
            <person name="Harris A."/>
            <person name="Allan A.C."/>
            <person name="Gleave A."/>
            <person name="Chen A."/>
            <person name="Janssen B.J."/>
            <person name="Plunkett B."/>
            <person name="Ampomah-Dwamena C."/>
            <person name="Voogd C."/>
            <person name="Leif D."/>
            <person name="Lafferty D."/>
            <person name="Souleyre E.J.F."/>
            <person name="Varkonyi-Gasic E."/>
            <person name="Gambi F."/>
            <person name="Hanley J."/>
            <person name="Yao J.L."/>
            <person name="Cheung J."/>
            <person name="David K.M."/>
            <person name="Warren B."/>
            <person name="Marsh K."/>
            <person name="Snowden K.C."/>
            <person name="Lin-Wang K."/>
            <person name="Brian L."/>
            <person name="Martinez-Sanchez M."/>
            <person name="Wang M."/>
            <person name="Ileperuma N."/>
            <person name="Macnee N."/>
            <person name="Campin R."/>
            <person name="McAtee P."/>
            <person name="Drummond R.S.M."/>
            <person name="Espley R.V."/>
            <person name="Ireland H.S."/>
            <person name="Wu R."/>
            <person name="Atkinson R.G."/>
            <person name="Karunairetnam S."/>
            <person name="Bulley S."/>
            <person name="Chunkath S."/>
            <person name="Hanley Z."/>
            <person name="Storey R."/>
            <person name="Thrimawithana A.H."/>
            <person name="Thomson S."/>
            <person name="David C."/>
            <person name="Testolin R."/>
            <person name="Huang H."/>
            <person name="Hellens R.P."/>
            <person name="Schaffer R.J."/>
        </authorList>
    </citation>
    <scope>NUCLEOTIDE SEQUENCE [LARGE SCALE GENOMIC DNA]</scope>
    <source>
        <strain evidence="8">cv. Red5</strain>
    </source>
</reference>
<evidence type="ECO:0000256" key="1">
    <source>
        <dbReference type="ARBA" id="ARBA00004613"/>
    </source>
</evidence>
<comment type="caution">
    <text evidence="7">The sequence shown here is derived from an EMBL/GenBank/DDBJ whole genome shotgun (WGS) entry which is preliminary data.</text>
</comment>
<dbReference type="InterPro" id="IPR010264">
    <property type="entry name" value="Self-incomp_S1"/>
</dbReference>
<evidence type="ECO:0000313" key="8">
    <source>
        <dbReference type="Proteomes" id="UP000241394"/>
    </source>
</evidence>
<evidence type="ECO:0000256" key="4">
    <source>
        <dbReference type="ARBA" id="ARBA00022525"/>
    </source>
</evidence>
<dbReference type="Gramene" id="PSR89819">
    <property type="protein sequence ID" value="PSR89819"/>
    <property type="gene ID" value="CEY00_Acc30012"/>
</dbReference>
<keyword evidence="5 6" id="KW-0732">Signal</keyword>
<comment type="similarity">
    <text evidence="2 6">Belongs to the plant self-incompatibility (S1) protein family.</text>
</comment>
<feature type="chain" id="PRO_5025094789" description="S-protein homolog" evidence="6">
    <location>
        <begin position="23"/>
        <end position="132"/>
    </location>
</feature>
<dbReference type="InParanoid" id="A0A2R6PET7"/>
<comment type="subcellular location">
    <subcellularLocation>
        <location evidence="1 6">Secreted</location>
    </subcellularLocation>
</comment>
<dbReference type="OrthoDB" id="1938697at2759"/>